<gene>
    <name evidence="4" type="ORF">CYCCA115_LOCUS92</name>
</gene>
<feature type="domain" description="Cyclin-like" evidence="3">
    <location>
        <begin position="34"/>
        <end position="148"/>
    </location>
</feature>
<name>A0AAD2CK26_9STRA</name>
<evidence type="ECO:0000313" key="4">
    <source>
        <dbReference type="EMBL" id="CAJ1892279.1"/>
    </source>
</evidence>
<dbReference type="Pfam" id="PF00134">
    <property type="entry name" value="Cyclin_N"/>
    <property type="match status" value="1"/>
</dbReference>
<comment type="caution">
    <text evidence="4">The sequence shown here is derived from an EMBL/GenBank/DDBJ whole genome shotgun (WGS) entry which is preliminary data.</text>
</comment>
<dbReference type="InterPro" id="IPR036915">
    <property type="entry name" value="Cyclin-like_sf"/>
</dbReference>
<dbReference type="GO" id="GO:0016538">
    <property type="term" value="F:cyclin-dependent protein serine/threonine kinase regulator activity"/>
    <property type="evidence" value="ECO:0007669"/>
    <property type="project" value="InterPro"/>
</dbReference>
<dbReference type="InterPro" id="IPR006671">
    <property type="entry name" value="Cyclin_N"/>
</dbReference>
<dbReference type="PIRSF" id="PIRSF036580">
    <property type="entry name" value="Cyclin_L"/>
    <property type="match status" value="1"/>
</dbReference>
<dbReference type="Gene3D" id="1.10.472.10">
    <property type="entry name" value="Cyclin-like"/>
    <property type="match status" value="2"/>
</dbReference>
<organism evidence="4 5">
    <name type="scientific">Cylindrotheca closterium</name>
    <dbReference type="NCBI Taxonomy" id="2856"/>
    <lineage>
        <taxon>Eukaryota</taxon>
        <taxon>Sar</taxon>
        <taxon>Stramenopiles</taxon>
        <taxon>Ochrophyta</taxon>
        <taxon>Bacillariophyta</taxon>
        <taxon>Bacillariophyceae</taxon>
        <taxon>Bacillariophycidae</taxon>
        <taxon>Bacillariales</taxon>
        <taxon>Bacillariaceae</taxon>
        <taxon>Cylindrotheca</taxon>
    </lineage>
</organism>
<dbReference type="Proteomes" id="UP001295423">
    <property type="component" value="Unassembled WGS sequence"/>
</dbReference>
<dbReference type="InterPro" id="IPR043198">
    <property type="entry name" value="Cyclin/Ssn8"/>
</dbReference>
<keyword evidence="5" id="KW-1185">Reference proteome</keyword>
<comment type="similarity">
    <text evidence="1">Belongs to the cyclin family.</text>
</comment>
<keyword evidence="1" id="KW-0195">Cyclin</keyword>
<feature type="domain" description="Cyclin-like" evidence="3">
    <location>
        <begin position="183"/>
        <end position="266"/>
    </location>
</feature>
<evidence type="ECO:0000259" key="3">
    <source>
        <dbReference type="SMART" id="SM00385"/>
    </source>
</evidence>
<dbReference type="AlphaFoldDB" id="A0AAD2CK26"/>
<feature type="region of interest" description="Disordered" evidence="2">
    <location>
        <begin position="291"/>
        <end position="324"/>
    </location>
</feature>
<dbReference type="GO" id="GO:0006357">
    <property type="term" value="P:regulation of transcription by RNA polymerase II"/>
    <property type="evidence" value="ECO:0007669"/>
    <property type="project" value="InterPro"/>
</dbReference>
<accession>A0AAD2CK26</accession>
<evidence type="ECO:0000313" key="5">
    <source>
        <dbReference type="Proteomes" id="UP001295423"/>
    </source>
</evidence>
<evidence type="ECO:0000256" key="2">
    <source>
        <dbReference type="SAM" id="MobiDB-lite"/>
    </source>
</evidence>
<proteinExistence type="inferred from homology"/>
<dbReference type="SUPFAM" id="SSF47954">
    <property type="entry name" value="Cyclin-like"/>
    <property type="match status" value="2"/>
</dbReference>
<feature type="region of interest" description="Disordered" evidence="2">
    <location>
        <begin position="108"/>
        <end position="129"/>
    </location>
</feature>
<sequence length="324" mass="36211">MSAVVTHLDISQLPSLKDGMSAEEEATKRRKTCRFIEEAGRVLKLPRVAISTAMVFFHRFYAKHSFDQHDRFEVAVAAIVLAAKTEESPKKLNAVIVQCHDLKTRGMQAGRVKGSKPVPPPPSSLDPKGEEFSRLKERILLMERVILHTIGFELSIDHPYKFFVDQIKKLTQTRQLVYKQPPENLNPTQTYQKMMNELVQYSMSFANDSMHTSLCLQFSPQQIATACVYLAGQFAKVDAPENSSWSKVLGEPDIESLASICVQILELIDPRKTGGDLDNFKKIRTQLEVLKRANKGKMSSGMGPPPPPPPPPSSEPTAKRPKTG</sequence>
<dbReference type="SMART" id="SM00385">
    <property type="entry name" value="CYCLIN"/>
    <property type="match status" value="2"/>
</dbReference>
<protein>
    <recommendedName>
        <fullName evidence="3">Cyclin-like domain-containing protein</fullName>
    </recommendedName>
</protein>
<reference evidence="4" key="1">
    <citation type="submission" date="2023-08" db="EMBL/GenBank/DDBJ databases">
        <authorList>
            <person name="Audoor S."/>
            <person name="Bilcke G."/>
        </authorList>
    </citation>
    <scope>NUCLEOTIDE SEQUENCE</scope>
</reference>
<evidence type="ECO:0000256" key="1">
    <source>
        <dbReference type="RuleBase" id="RU000383"/>
    </source>
</evidence>
<dbReference type="PANTHER" id="PTHR10026">
    <property type="entry name" value="CYCLIN"/>
    <property type="match status" value="1"/>
</dbReference>
<dbReference type="InterPro" id="IPR013763">
    <property type="entry name" value="Cyclin-like_dom"/>
</dbReference>
<dbReference type="EMBL" id="CAKOGP040000001">
    <property type="protein sequence ID" value="CAJ1892279.1"/>
    <property type="molecule type" value="Genomic_DNA"/>
</dbReference>
<dbReference type="Pfam" id="PF21797">
    <property type="entry name" value="CycT2-like_C"/>
    <property type="match status" value="1"/>
</dbReference>
<feature type="compositionally biased region" description="Pro residues" evidence="2">
    <location>
        <begin position="303"/>
        <end position="314"/>
    </location>
</feature>